<comment type="caution">
    <text evidence="11">Lacks conserved residue(s) required for the propagation of feature annotation.</text>
</comment>
<evidence type="ECO:0000256" key="10">
    <source>
        <dbReference type="ARBA" id="ARBA00038466"/>
    </source>
</evidence>
<dbReference type="PANTHER" id="PTHR22760">
    <property type="entry name" value="GLYCOSYLTRANSFERASE"/>
    <property type="match status" value="1"/>
</dbReference>
<feature type="transmembrane region" description="Helical" evidence="11">
    <location>
        <begin position="384"/>
        <end position="407"/>
    </location>
</feature>
<dbReference type="PANTHER" id="PTHR22760:SF3">
    <property type="entry name" value="GPI MANNOSYLTRANSFERASE 4"/>
    <property type="match status" value="1"/>
</dbReference>
<feature type="compositionally biased region" description="Low complexity" evidence="12">
    <location>
        <begin position="109"/>
        <end position="130"/>
    </location>
</feature>
<keyword evidence="8 11" id="KW-1133">Transmembrane helix</keyword>
<organism evidence="14 15">
    <name type="scientific">Jimgerdemannia flammicorona</name>
    <dbReference type="NCBI Taxonomy" id="994334"/>
    <lineage>
        <taxon>Eukaryota</taxon>
        <taxon>Fungi</taxon>
        <taxon>Fungi incertae sedis</taxon>
        <taxon>Mucoromycota</taxon>
        <taxon>Mucoromycotina</taxon>
        <taxon>Endogonomycetes</taxon>
        <taxon>Endogonales</taxon>
        <taxon>Endogonaceae</taxon>
        <taxon>Jimgerdemannia</taxon>
    </lineage>
</organism>
<dbReference type="GO" id="GO:0006506">
    <property type="term" value="P:GPI anchor biosynthetic process"/>
    <property type="evidence" value="ECO:0007669"/>
    <property type="project" value="UniProtKB-KW"/>
</dbReference>
<gene>
    <name evidence="14" type="ORF">BC938DRAFT_476241</name>
</gene>
<evidence type="ECO:0000313" key="15">
    <source>
        <dbReference type="Proteomes" id="UP000274822"/>
    </source>
</evidence>
<feature type="transmembrane region" description="Helical" evidence="11">
    <location>
        <begin position="256"/>
        <end position="272"/>
    </location>
</feature>
<keyword evidence="6 11" id="KW-0812">Transmembrane</keyword>
<keyword evidence="9 11" id="KW-0472">Membrane</keyword>
<protein>
    <recommendedName>
        <fullName evidence="11">Mannosyltransferase</fullName>
        <ecNumber evidence="11">2.4.1.-</ecNumber>
    </recommendedName>
</protein>
<dbReference type="GO" id="GO:0000026">
    <property type="term" value="F:alpha-1,2-mannosyltransferase activity"/>
    <property type="evidence" value="ECO:0007669"/>
    <property type="project" value="TreeGrafter"/>
</dbReference>
<evidence type="ECO:0000256" key="12">
    <source>
        <dbReference type="SAM" id="MobiDB-lite"/>
    </source>
</evidence>
<evidence type="ECO:0000256" key="11">
    <source>
        <dbReference type="RuleBase" id="RU363075"/>
    </source>
</evidence>
<evidence type="ECO:0000256" key="7">
    <source>
        <dbReference type="ARBA" id="ARBA00022824"/>
    </source>
</evidence>
<keyword evidence="15" id="KW-1185">Reference proteome</keyword>
<comment type="caution">
    <text evidence="14">The sequence shown here is derived from an EMBL/GenBank/DDBJ whole genome shotgun (WGS) entry which is preliminary data.</text>
</comment>
<dbReference type="Proteomes" id="UP000274822">
    <property type="component" value="Unassembled WGS sequence"/>
</dbReference>
<keyword evidence="3" id="KW-0337">GPI-anchor biosynthesis</keyword>
<dbReference type="Pfam" id="PF03901">
    <property type="entry name" value="Glyco_transf_22"/>
    <property type="match status" value="2"/>
</dbReference>
<dbReference type="InterPro" id="IPR005599">
    <property type="entry name" value="GPI_mannosylTrfase"/>
</dbReference>
<dbReference type="EMBL" id="RBNJ01023050">
    <property type="protein sequence ID" value="RUS17481.1"/>
    <property type="molecule type" value="Genomic_DNA"/>
</dbReference>
<evidence type="ECO:0000256" key="3">
    <source>
        <dbReference type="ARBA" id="ARBA00022502"/>
    </source>
</evidence>
<evidence type="ECO:0000313" key="14">
    <source>
        <dbReference type="EMBL" id="RUS17481.1"/>
    </source>
</evidence>
<comment type="pathway">
    <text evidence="2">Glycolipid biosynthesis; glycosylphosphatidylinositol-anchor biosynthesis.</text>
</comment>
<feature type="chain" id="PRO_5018966513" description="Mannosyltransferase" evidence="13">
    <location>
        <begin position="30"/>
        <end position="432"/>
    </location>
</feature>
<reference evidence="14 15" key="1">
    <citation type="journal article" date="2018" name="New Phytol.">
        <title>Phylogenomics of Endogonaceae and evolution of mycorrhizas within Mucoromycota.</title>
        <authorList>
            <person name="Chang Y."/>
            <person name="Desiro A."/>
            <person name="Na H."/>
            <person name="Sandor L."/>
            <person name="Lipzen A."/>
            <person name="Clum A."/>
            <person name="Barry K."/>
            <person name="Grigoriev I.V."/>
            <person name="Martin F.M."/>
            <person name="Stajich J.E."/>
            <person name="Smith M.E."/>
            <person name="Bonito G."/>
            <person name="Spatafora J.W."/>
        </authorList>
    </citation>
    <scope>NUCLEOTIDE SEQUENCE [LARGE SCALE GENOMIC DNA]</scope>
    <source>
        <strain evidence="14 15">AD002</strain>
    </source>
</reference>
<evidence type="ECO:0000256" key="4">
    <source>
        <dbReference type="ARBA" id="ARBA00022676"/>
    </source>
</evidence>
<name>A0A433PIW5_9FUNG</name>
<evidence type="ECO:0000256" key="5">
    <source>
        <dbReference type="ARBA" id="ARBA00022679"/>
    </source>
</evidence>
<keyword evidence="4 11" id="KW-0328">Glycosyltransferase</keyword>
<evidence type="ECO:0000256" key="1">
    <source>
        <dbReference type="ARBA" id="ARBA00004477"/>
    </source>
</evidence>
<evidence type="ECO:0000256" key="2">
    <source>
        <dbReference type="ARBA" id="ARBA00004687"/>
    </source>
</evidence>
<evidence type="ECO:0000256" key="13">
    <source>
        <dbReference type="SAM" id="SignalP"/>
    </source>
</evidence>
<evidence type="ECO:0000256" key="8">
    <source>
        <dbReference type="ARBA" id="ARBA00022989"/>
    </source>
</evidence>
<feature type="transmembrane region" description="Helical" evidence="11">
    <location>
        <begin position="292"/>
        <end position="316"/>
    </location>
</feature>
<comment type="subcellular location">
    <subcellularLocation>
        <location evidence="1 11">Endoplasmic reticulum membrane</location>
        <topology evidence="1 11">Multi-pass membrane protein</topology>
    </subcellularLocation>
</comment>
<feature type="non-terminal residue" evidence="14">
    <location>
        <position position="432"/>
    </location>
</feature>
<dbReference type="EC" id="2.4.1.-" evidence="11"/>
<keyword evidence="7 11" id="KW-0256">Endoplasmic reticulum</keyword>
<proteinExistence type="inferred from homology"/>
<keyword evidence="13" id="KW-0732">Signal</keyword>
<dbReference type="GO" id="GO:0005789">
    <property type="term" value="C:endoplasmic reticulum membrane"/>
    <property type="evidence" value="ECO:0007669"/>
    <property type="project" value="UniProtKB-SubCell"/>
</dbReference>
<evidence type="ECO:0000256" key="6">
    <source>
        <dbReference type="ARBA" id="ARBA00022692"/>
    </source>
</evidence>
<keyword evidence="5 14" id="KW-0808">Transferase</keyword>
<sequence>MEPTTALRIYLALLLARLLAAFLPGYIHPDEFFQSPEITAGVVFAYDVFTPWEFSPEQPSRSIVLPYLTTGIPFELLKLAGELAKKYGFFASQFLIKSNQVSTPPMPSSSPNALLSSVSPSLSPHPSPSSTTKDDSVIRLHGLTGGRDPLPALLALSSSHVMLIYHTRPFSNAVESVLLTLSFYLLFRASTSYSIKVSARTTGAASAVAGTAAPNGYGEDARSADENAGQSGGFFAPWTIALGWVFALGFFSRITFVLYGFPVGLAFLYLTIRNAAEQDGVLMHPVLRLSKLGAFLSDIIPLAFGITSMAAVCVLVDSLYFGHLAVLLADNIVTLSDLIAAFMNDPKSLLELSLAGAPTITPLNNFLYNLDASNLASHGLHPRYLHIAVNLPLLFGPLALLAAYAVVRSALTFRFSAEKLSTTGESASRGDE</sequence>
<accession>A0A433PIW5</accession>
<evidence type="ECO:0000256" key="9">
    <source>
        <dbReference type="ARBA" id="ARBA00023136"/>
    </source>
</evidence>
<feature type="signal peptide" evidence="13">
    <location>
        <begin position="1"/>
        <end position="29"/>
    </location>
</feature>
<feature type="region of interest" description="Disordered" evidence="12">
    <location>
        <begin position="106"/>
        <end position="136"/>
    </location>
</feature>
<dbReference type="AlphaFoldDB" id="A0A433PIW5"/>
<comment type="similarity">
    <text evidence="10">Belongs to the glycosyltransferase 22 family. PIGZ subfamily.</text>
</comment>